<evidence type="ECO:0000256" key="1">
    <source>
        <dbReference type="SAM" id="MobiDB-lite"/>
    </source>
</evidence>
<gene>
    <name evidence="2" type="ORF">TI39_contig4134g00013</name>
</gene>
<protein>
    <submittedName>
        <fullName evidence="2">Uncharacterized protein</fullName>
    </submittedName>
</protein>
<dbReference type="Proteomes" id="UP000033647">
    <property type="component" value="Unassembled WGS sequence"/>
</dbReference>
<keyword evidence="3" id="KW-1185">Reference proteome</keyword>
<feature type="region of interest" description="Disordered" evidence="1">
    <location>
        <begin position="64"/>
        <end position="111"/>
    </location>
</feature>
<evidence type="ECO:0000313" key="3">
    <source>
        <dbReference type="Proteomes" id="UP000033647"/>
    </source>
</evidence>
<name>A0A0F4GG07_9PEZI</name>
<feature type="compositionally biased region" description="Low complexity" evidence="1">
    <location>
        <begin position="80"/>
        <end position="96"/>
    </location>
</feature>
<reference evidence="2 3" key="1">
    <citation type="submission" date="2015-03" db="EMBL/GenBank/DDBJ databases">
        <title>RNA-seq based gene annotation and comparative genomics of four Zymoseptoria species reveal species-specific pathogenicity related genes and transposable element activity.</title>
        <authorList>
            <person name="Grandaubert J."/>
            <person name="Bhattacharyya A."/>
            <person name="Stukenbrock E.H."/>
        </authorList>
    </citation>
    <scope>NUCLEOTIDE SEQUENCE [LARGE SCALE GENOMIC DNA]</scope>
    <source>
        <strain evidence="2 3">Zb18110</strain>
    </source>
</reference>
<organism evidence="2 3">
    <name type="scientific">Zymoseptoria brevis</name>
    <dbReference type="NCBI Taxonomy" id="1047168"/>
    <lineage>
        <taxon>Eukaryota</taxon>
        <taxon>Fungi</taxon>
        <taxon>Dikarya</taxon>
        <taxon>Ascomycota</taxon>
        <taxon>Pezizomycotina</taxon>
        <taxon>Dothideomycetes</taxon>
        <taxon>Dothideomycetidae</taxon>
        <taxon>Mycosphaerellales</taxon>
        <taxon>Mycosphaerellaceae</taxon>
        <taxon>Zymoseptoria</taxon>
    </lineage>
</organism>
<dbReference type="EMBL" id="LAFY01004093">
    <property type="protein sequence ID" value="KJX95115.1"/>
    <property type="molecule type" value="Genomic_DNA"/>
</dbReference>
<proteinExistence type="predicted"/>
<evidence type="ECO:0000313" key="2">
    <source>
        <dbReference type="EMBL" id="KJX95115.1"/>
    </source>
</evidence>
<sequence>MLKRPNKSPSRPTKPSRTIRMSIYLDNLIIRLTSFFSPDKNPPPPLPTATYPTVALHIPQDFSPTTNPIHQNLPHEHTSTWRAAQSSQTAQTTAWRKPPPSGPIPRRLSPDSQRRLIAERRQSRIPQNHHSTTHLTPLEIRLLTTLRTLTLPTRPSLFRPILTPHAPTLLISLSSDRPILTALLALVKPLGEKERRTVWAHTFPCLEEGERGERLWFVLNTVLFTKGVRVVGMADDAERVRGPWGMEGGERPNSIDFFTGQVG</sequence>
<dbReference type="AlphaFoldDB" id="A0A0F4GG07"/>
<comment type="caution">
    <text evidence="2">The sequence shown here is derived from an EMBL/GenBank/DDBJ whole genome shotgun (WGS) entry which is preliminary data.</text>
</comment>
<accession>A0A0F4GG07</accession>